<gene>
    <name evidence="19" type="primary">LOC552548</name>
</gene>
<dbReference type="InterPro" id="IPR003151">
    <property type="entry name" value="PIK-rel_kinase_FAT"/>
</dbReference>
<evidence type="ECO:0000256" key="7">
    <source>
        <dbReference type="ARBA" id="ARBA00022679"/>
    </source>
</evidence>
<accession>A0A7M7L6H4</accession>
<dbReference type="Pfam" id="PF20502">
    <property type="entry name" value="DNAPKcs_CC1-2"/>
    <property type="match status" value="1"/>
</dbReference>
<dbReference type="InterPro" id="IPR046803">
    <property type="entry name" value="DNAPKcs_CC1-2"/>
</dbReference>
<evidence type="ECO:0000259" key="15">
    <source>
        <dbReference type="PROSITE" id="PS51189"/>
    </source>
</evidence>
<dbReference type="EnsemblMetazoa" id="XM_026440045">
    <property type="protein sequence ID" value="XP_026295830"/>
    <property type="gene ID" value="LOC552548"/>
</dbReference>
<dbReference type="Pfam" id="PF08163">
    <property type="entry name" value="DNAPKcs_CC3"/>
    <property type="match status" value="1"/>
</dbReference>
<dbReference type="GO" id="GO:0005730">
    <property type="term" value="C:nucleolus"/>
    <property type="evidence" value="ECO:0007669"/>
    <property type="project" value="UniProtKB-SubCell"/>
</dbReference>
<keyword evidence="9" id="KW-0227">DNA damage</keyword>
<keyword evidence="13" id="KW-0539">Nucleus</keyword>
<dbReference type="KEGG" id="ame:552548"/>
<dbReference type="InterPro" id="IPR036940">
    <property type="entry name" value="PI3/4_kinase_cat_sf"/>
</dbReference>
<keyword evidence="11" id="KW-0067">ATP-binding</keyword>
<dbReference type="GeneID" id="552548"/>
<dbReference type="GO" id="GO:0000723">
    <property type="term" value="P:telomere maintenance"/>
    <property type="evidence" value="ECO:0007669"/>
    <property type="project" value="TreeGrafter"/>
</dbReference>
<comment type="similarity">
    <text evidence="2">Belongs to the PI3/PI4-kinase family.</text>
</comment>
<dbReference type="Pfam" id="PF02259">
    <property type="entry name" value="FAT"/>
    <property type="match status" value="1"/>
</dbReference>
<dbReference type="PROSITE" id="PS00916">
    <property type="entry name" value="PI3_4_KINASE_2"/>
    <property type="match status" value="1"/>
</dbReference>
<dbReference type="PROSITE" id="PS51189">
    <property type="entry name" value="FAT"/>
    <property type="match status" value="1"/>
</dbReference>
<dbReference type="PROSITE" id="PS51190">
    <property type="entry name" value="FATC"/>
    <property type="match status" value="1"/>
</dbReference>
<evidence type="ECO:0000256" key="1">
    <source>
        <dbReference type="ARBA" id="ARBA00004604"/>
    </source>
</evidence>
<name>A0A7M7L6H4_APIME</name>
<dbReference type="InterPro" id="IPR037706">
    <property type="entry name" value="DNA-PK_dom"/>
</dbReference>
<dbReference type="Pfam" id="PF00454">
    <property type="entry name" value="PI3_PI4_kinase"/>
    <property type="match status" value="1"/>
</dbReference>
<evidence type="ECO:0000256" key="5">
    <source>
        <dbReference type="ARBA" id="ARBA00022527"/>
    </source>
</evidence>
<reference evidence="17" key="1">
    <citation type="submission" date="2021-01" db="UniProtKB">
        <authorList>
            <consortium name="EnsemblMetazoa"/>
        </authorList>
    </citation>
    <scope>IDENTIFICATION</scope>
    <source>
        <strain evidence="17">DH4</strain>
    </source>
</reference>
<dbReference type="GO" id="GO:0005524">
    <property type="term" value="F:ATP binding"/>
    <property type="evidence" value="ECO:0007669"/>
    <property type="project" value="UniProtKB-KW"/>
</dbReference>
<evidence type="ECO:0000256" key="11">
    <source>
        <dbReference type="ARBA" id="ARBA00022840"/>
    </source>
</evidence>
<protein>
    <recommendedName>
        <fullName evidence="4">DNA-dependent protein kinase catalytic subunit</fullName>
        <ecNumber evidence="3">2.7.11.1</ecNumber>
    </recommendedName>
</protein>
<dbReference type="PROSITE" id="PS00915">
    <property type="entry name" value="PI3_4_KINASE_1"/>
    <property type="match status" value="1"/>
</dbReference>
<keyword evidence="12" id="KW-0234">DNA repair</keyword>
<dbReference type="PANTHER" id="PTHR11139">
    <property type="entry name" value="ATAXIA TELANGIECTASIA MUTATED ATM -RELATED"/>
    <property type="match status" value="1"/>
</dbReference>
<evidence type="ECO:0000256" key="8">
    <source>
        <dbReference type="ARBA" id="ARBA00022741"/>
    </source>
</evidence>
<dbReference type="InterPro" id="IPR003152">
    <property type="entry name" value="FATC_dom"/>
</dbReference>
<dbReference type="InterPro" id="IPR014009">
    <property type="entry name" value="PIK_FAT"/>
</dbReference>
<dbReference type="InterPro" id="IPR045581">
    <property type="entry name" value="DNAPKcs_CC5"/>
</dbReference>
<organism evidence="17">
    <name type="scientific">Apis mellifera</name>
    <name type="common">Honeybee</name>
    <dbReference type="NCBI Taxonomy" id="7460"/>
    <lineage>
        <taxon>Eukaryota</taxon>
        <taxon>Metazoa</taxon>
        <taxon>Ecdysozoa</taxon>
        <taxon>Arthropoda</taxon>
        <taxon>Hexapoda</taxon>
        <taxon>Insecta</taxon>
        <taxon>Pterygota</taxon>
        <taxon>Neoptera</taxon>
        <taxon>Endopterygota</taxon>
        <taxon>Hymenoptera</taxon>
        <taxon>Apocrita</taxon>
        <taxon>Aculeata</taxon>
        <taxon>Apoidea</taxon>
        <taxon>Anthophila</taxon>
        <taxon>Apidae</taxon>
        <taxon>Apis</taxon>
    </lineage>
</organism>
<dbReference type="SMART" id="SM01344">
    <property type="entry name" value="NUC194"/>
    <property type="match status" value="1"/>
</dbReference>
<keyword evidence="10 19" id="KW-0418">Kinase</keyword>
<evidence type="ECO:0000256" key="3">
    <source>
        <dbReference type="ARBA" id="ARBA00012513"/>
    </source>
</evidence>
<evidence type="ECO:0000256" key="10">
    <source>
        <dbReference type="ARBA" id="ARBA00022777"/>
    </source>
</evidence>
<dbReference type="InterPro" id="IPR050517">
    <property type="entry name" value="DDR_Repair_Kinase"/>
</dbReference>
<evidence type="ECO:0000256" key="9">
    <source>
        <dbReference type="ARBA" id="ARBA00022763"/>
    </source>
</evidence>
<evidence type="ECO:0000313" key="17">
    <source>
        <dbReference type="EnsemblMetazoa" id="XP_026295830"/>
    </source>
</evidence>
<feature type="domain" description="PI3K/PI4K catalytic" evidence="14">
    <location>
        <begin position="3460"/>
        <end position="3791"/>
    </location>
</feature>
<accession>A0A8B8GVT8</accession>
<dbReference type="InterPro" id="IPR016024">
    <property type="entry name" value="ARM-type_fold"/>
</dbReference>
<dbReference type="Proteomes" id="UP000005203">
    <property type="component" value="Linkage group LG4"/>
</dbReference>
<comment type="subcellular location">
    <subcellularLocation>
        <location evidence="1">Nucleus</location>
        <location evidence="1">Nucleolus</location>
    </subcellularLocation>
</comment>
<feature type="domain" description="FATC" evidence="16">
    <location>
        <begin position="3824"/>
        <end position="3856"/>
    </location>
</feature>
<dbReference type="RefSeq" id="XP_026295830.1">
    <property type="nucleotide sequence ID" value="XM_026440045.1"/>
</dbReference>
<dbReference type="InterPro" id="IPR012582">
    <property type="entry name" value="DNAPKcs_CC3"/>
</dbReference>
<dbReference type="OrthoDB" id="431717at2759"/>
<keyword evidence="7" id="KW-0808">Transferase</keyword>
<evidence type="ECO:0000256" key="13">
    <source>
        <dbReference type="ARBA" id="ARBA00023242"/>
    </source>
</evidence>
<dbReference type="GO" id="GO:0006303">
    <property type="term" value="P:double-strand break repair via nonhomologous end joining"/>
    <property type="evidence" value="ECO:0007669"/>
    <property type="project" value="InterPro"/>
</dbReference>
<evidence type="ECO:0000256" key="12">
    <source>
        <dbReference type="ARBA" id="ARBA00023204"/>
    </source>
</evidence>
<dbReference type="InterPro" id="IPR018936">
    <property type="entry name" value="PI3/4_kinase_CS"/>
</dbReference>
<dbReference type="Gene3D" id="1.10.1070.11">
    <property type="entry name" value="Phosphatidylinositol 3-/4-kinase, catalytic domain"/>
    <property type="match status" value="1"/>
</dbReference>
<dbReference type="GO" id="GO:0004677">
    <property type="term" value="F:DNA-dependent protein kinase activity"/>
    <property type="evidence" value="ECO:0007669"/>
    <property type="project" value="InterPro"/>
</dbReference>
<dbReference type="EC" id="2.7.11.1" evidence="3"/>
<reference evidence="19" key="2">
    <citation type="submission" date="2025-04" db="UniProtKB">
        <authorList>
            <consortium name="RefSeq"/>
        </authorList>
    </citation>
    <scope>IDENTIFICATION</scope>
    <source>
        <strain evidence="19">DH4</strain>
        <tissue evidence="19">Whole body</tissue>
    </source>
</reference>
<dbReference type="SMART" id="SM00146">
    <property type="entry name" value="PI3Kc"/>
    <property type="match status" value="1"/>
</dbReference>
<dbReference type="InterPro" id="IPR000403">
    <property type="entry name" value="PI3/4_kinase_cat_dom"/>
</dbReference>
<evidence type="ECO:0000259" key="14">
    <source>
        <dbReference type="PROSITE" id="PS50290"/>
    </source>
</evidence>
<dbReference type="Gene3D" id="3.30.1010.10">
    <property type="entry name" value="Phosphatidylinositol 3-kinase Catalytic Subunit, Chain A, domain 4"/>
    <property type="match status" value="1"/>
</dbReference>
<keyword evidence="8" id="KW-0547">Nucleotide-binding</keyword>
<dbReference type="GO" id="GO:0008630">
    <property type="term" value="P:intrinsic apoptotic signaling pathway in response to DNA damage"/>
    <property type="evidence" value="ECO:0007669"/>
    <property type="project" value="TreeGrafter"/>
</dbReference>
<evidence type="ECO:0000256" key="4">
    <source>
        <dbReference type="ARBA" id="ARBA00018077"/>
    </source>
</evidence>
<evidence type="ECO:0000313" key="18">
    <source>
        <dbReference type="Proteomes" id="UP000005203"/>
    </source>
</evidence>
<dbReference type="SUPFAM" id="SSF48371">
    <property type="entry name" value="ARM repeat"/>
    <property type="match status" value="2"/>
</dbReference>
<dbReference type="Pfam" id="PF02260">
    <property type="entry name" value="FATC"/>
    <property type="match status" value="1"/>
</dbReference>
<evidence type="ECO:0000313" key="19">
    <source>
        <dbReference type="RefSeq" id="XP_026295830.1"/>
    </source>
</evidence>
<dbReference type="SMART" id="SM01343">
    <property type="entry name" value="FATC"/>
    <property type="match status" value="1"/>
</dbReference>
<evidence type="ECO:0000259" key="16">
    <source>
        <dbReference type="PROSITE" id="PS51190"/>
    </source>
</evidence>
<dbReference type="InterPro" id="IPR046804">
    <property type="entry name" value="DNA-PKcs_N"/>
</dbReference>
<keyword evidence="5" id="KW-0723">Serine/threonine-protein kinase</keyword>
<keyword evidence="18" id="KW-1185">Reference proteome</keyword>
<feature type="domain" description="FAT" evidence="15">
    <location>
        <begin position="2681"/>
        <end position="3294"/>
    </location>
</feature>
<dbReference type="Pfam" id="PF20500">
    <property type="entry name" value="DNA-PKcs_N"/>
    <property type="match status" value="1"/>
</dbReference>
<dbReference type="Pfam" id="PF19704">
    <property type="entry name" value="DNAPKcs_CC5"/>
    <property type="match status" value="2"/>
</dbReference>
<dbReference type="CDD" id="cd05172">
    <property type="entry name" value="PIKKc_DNA-PK"/>
    <property type="match status" value="1"/>
</dbReference>
<evidence type="ECO:0000256" key="6">
    <source>
        <dbReference type="ARBA" id="ARBA00022553"/>
    </source>
</evidence>
<sequence length="3856" mass="453026">MDSFKTFLNIFERAVIERNSTNLIEILKNSRKYFQNITKDDSELMLSMLFNKNKGLLSFLNNELKRFNSQKGFDVAIKETFYLLQFIIEQFSDIFIPYIIETKNTCQLALITHCSAFIQKAASSTFNKLIEIFKEYDIELGETIKKFVSLFHLIDIKERSFLFSVLSTITKYCPEISEIQEYSNIIFQQLRNDIKKQYNPKTMSHSMDTFQVYLDALSNILAKLPKEMEIEKHYEELYNWIKELSNPKKYSIKKVSMKSAINLLSKHMYLFREFVYCDYKYWYDLLITFAQDKNVQYSECGQHALKSFYRVMGNTLKHKSSNDDKTIFLYFKDLFEEQLKNSHHVNSNMLCFIIYGFSQMAAPCKRYLSNKDVKDMFSLIANCAMLLCSRNELEKTHLQSICDYQEAFSEIILHISELSINQINIITKLSILLVKRFPDFPISNQNLARSSLMNTIINIDIMSKNFLDEFLYNLIYNGIVWTCSHTLLVDAELQRGLNNLPERPLCYKNYLPLWLYLSNPDNYQKHRHITQNIIDSTIDVGIILIDKLNLNTKMKEDNIFSDTAFSQIAENEADFRTFVNIVDLYVDIINNLNSSLFINTIHKFLMKIISISYKHHLISGFYKLVHATFKHVCILSNNEENEIEIETLEMLYKYLINVLDLIPTFSNELLTTCLYLILNIPLRFVERILNNTIPAFKIAFTFGISDFELARTALNALEKWTNHLDNQHITLFLQEVVPFLEPYLHSGESSVEFLQDIIKTERKVIKRIILRDDDNTLERFQMRILLFIASLDTNIIMQFIYKKSMETGATWNKKDLLKYSLTLSDTQVDIYFDKILPRIILLAQNSGDRRTKVIACEVLHSIVVYVLGKTSQHLTSNPNQFDPIYIMLCPALLNLSCDHEEATRKIFQPLMLQLMHWLSSKFMLKSPATIYFLDSLYKGLCNDNNLSLREFSGMCLAEFTKWSIKQSNNEISEISESNIYEIIHKMINFALHPSTSKRIASSIAFNHLYTILREDEKIISTYWLEILYSFVKSLNGCNNPSIIVSLNHIEKVLIMKKNLFNVEHHNRRKPYEFEGLTLIHAVNWLLTQCGCLDQHCRMKCMDLVIKLSEHVANCDSVKTVINNYINTYGIETFNHIILNELPKMENLSINGILPFLRSLDCYIWLIKNNLLNIEFLFGNSNPQREIIFNCARNFVNVINRIKIEDKEDDLIMLSKEIENLQTLQCKTILTLFDFIQILLNFNENFIPDFFFNKDFFELIAKCIIYPQVIGFDTKNLEITAMLPIIMGNLLQSIMLKDPLSYLIKCELSIYVQKHKNDYIELDNITSDMNNFSKLKQYVRGLIFLKRHDVLNQLDNIKELIYQSEDKIVYIFKFLAKEWIGELVSADLKPLVKNYLEILMEFLLIHYESSITIKIIELIENDTMLGPDSKKIEHGIHFLNTFKCEIFKYILKDIEKTIEIFNDVVERNPFLFLTIIEQLFLFVQRHKKKLHNHTKILVDTVIKKFAIFEKAANNYEDRKQKLINIFGIAVHLKTKPIEVLSINEDFYIWILNQLMDNSDIEYKIYILQNFLICLTDMTSDTKPELLVILRSLKNYKHDICPNDFLQKNVKALKIINCFQTLVTLLPVTKSMIVLETIISFAAGIAEYLCNEKSNEYLQNYFVSITTHYVLKSLQSIYKLFMNLNTLINERFDILNKFLLPSFELCKTTEIHQFFEINIKEIYTIICQSLVDNSIIKQLTVSKIGCYDLIAIMFTKLHIRDIDNIESVITRNAIDNVITGKELLQSLYSNALNIRMLKTPEISDSELKETIRLLHCSAYNCSISIVSNLKKDEDSYVSIFAENRKKKQLIWENIIDCQKQYNFQQTVTEYPKYRKRLINIRKSMKEKQVLNRYSYIYSYDLSTCTLNEDINAYDFNETIIHNKSDETNKKESMTLTFENDELNNHECMASICGVLNHIISEEISVPTTDGDIILPKWLKCFLSSITTTNYDNVRLFMLKVILNMPTVFQPYTKFFLQPIMYTTYLYLKKNQLNYIIVDVIEMLIDWQTSFFQKSGDFTFDQNKNTIQQLWEIIIQKVIIIKTKEISKTIYKYNMNMLKTMLEVWHPYLKLPANLDDKMRTVPGATVYLILICFVNGMDKDIIHRNNILEFLEKSLENWKDDEDTILQCCECYGLILKFLDDNVTLLNKKCIIIEKIQNILRQMQMKFENRQMKCIRALCKNYPAAAMIYFEFVTTNIFKVDAQGKSNCLEIFLLCIPNLNSDQLLKELSYMKFHDLLRNKISSCEKIALKIIDSLVLVLSPSNILSFITLVRPYTKHEFSEYREIVYSIFINIFKKYVADISENNEIKELVHISKEILLNGILDPTETLQEMILNFWTQDAQLTNTCKERLLEILDIYTPSAGQNFLPFTFLLISDLIKKSGDYTRIMFEPLYNCSYRDYKIALSWRTKNLGSKAPLFAPSLTSQMNQTFTQMNTTLLSSDISYTKSIYESNVELEPQATQELEFEPTYANETFIETFNNLEQGDIFKISKVPQPAYNKKSKRFLRNVNDVSAIMRQKEIKKNIQHTEMIKEEIIRQRSNVKLCRKYRIGDFPDIEISHATLIEPLQQLAKNDQLICKDLTVSIIYSLIEMCKKTSKHDDFTKKFVDRIKYIIENEQDSNSTITAILEILWTTSITDCSPEIIAKISRSNSLNFLGSLVLEENLIHNVNIFEPPKKKIQSEIMSDSSSEWLQLINLYKSMNDIDVVLSIFQNHITNEDIQIASFSQASNNWEKAKAAYNKAYEIESELTKEHCLQGLFECLSNLCSWNEINEHIKNELHKNLDNIWNDPRKDWMFPWIFTVNIHKLLNEDTSDEFCNDVKLMESWLNDEEKIKYIKRFFGEELAMFFLNNQVEVAREFLLNSLDEMREQWIKLHPLSIQLRISKLQKLRIINDVNIFIKILKTAKSWNDLDEVFKFWNKSIPLPQDVILLWDKLTSYRIYFIDSLLSNKLEEWNQINTESSFDEEEVAIMHRLHIINFNMRLKMVEASMNQGNKYIAKKYLRQLKRNVENYSSDLKYEFLYRGKLLYLTGEIETDMKKKLLKYISSWTHCHTILKKNDLQDTMNINIRKQISEIASKIVQLSEKNETFAELLIEKITAFKEINIKNNDLSSIKNALETYTFNHLKICCDMTVTNIKECYFDLAKYCYDKLSRGSNDVQLSKEFIYSILKAMSYGSLEAAHYFPCLLKPEYFHDQETKDIFIKESEGIQTWLFLSWQAQLFSHLGTSIAPLIIPILKRIVEMYPNAIIYTFHLTVETNPVLLNDINTYEIRKILYNKPEIDQFLLAMQYIVQPELYLQYYLFEFRKNLSLGTCTAIDILLKKVYPDIQETKNDPKPGNIFNEIKVYKKKIKELANKKTEEIKLLVDKMIESIKMSFNKRKDKLKLQDYSPWFCNFFEKNIEIPGQYTGKRKPMPQYHAKIIKFESTVKVMQSIRKPIRITMIGNDAKDYHFLVKFGEDLRQDQRLQQLFTIMNKTLYINAACRQRQLLIDTYQVIPLSKTMGLIQWIDNTRSLKELIYFTLSTQEINQYNSIIKMYQEWIQKAAPSKKLVHEKYKEAVVKYNASEVYTKMNEFINKTKWDSLRKTLIVLCPSIESFIIMRRNFITSYATMCIAHWILGIGDRHLQNTLIVIDSGRCLGIDFGLAFDAGVDQKIPELMPFRLTPQILGLLKPFTEKDLLKTIMIHALRAMRNEQGPILSCMNIFVHEPLNWTENVNKALKESEENVTNIEWIPMKKIKAVTKKLNGIKPSLIILDQLKEQHYDKYFDRYFTIITGNDVIKRKRVKMSDFLTLEEQVEYLLDQATDLNILGRTFVGWSPWL</sequence>
<proteinExistence type="inferred from homology"/>
<dbReference type="SUPFAM" id="SSF56112">
    <property type="entry name" value="Protein kinase-like (PK-like)"/>
    <property type="match status" value="1"/>
</dbReference>
<evidence type="ECO:0000256" key="2">
    <source>
        <dbReference type="ARBA" id="ARBA00011031"/>
    </source>
</evidence>
<dbReference type="PROSITE" id="PS50290">
    <property type="entry name" value="PI3_4_KINASE_3"/>
    <property type="match status" value="1"/>
</dbReference>
<dbReference type="InterPro" id="IPR011009">
    <property type="entry name" value="Kinase-like_dom_sf"/>
</dbReference>
<keyword evidence="6" id="KW-0597">Phosphoprotein</keyword>
<dbReference type="PANTHER" id="PTHR11139:SF68">
    <property type="entry name" value="DNA-DEPENDENT PROTEIN KINASE CATALYTIC SUBUNIT"/>
    <property type="match status" value="1"/>
</dbReference>